<feature type="transmembrane region" description="Helical" evidence="5">
    <location>
        <begin position="41"/>
        <end position="65"/>
    </location>
</feature>
<dbReference type="InterPro" id="IPR019426">
    <property type="entry name" value="7TM_GPCR_serpentine_rcpt_Srv"/>
</dbReference>
<sequence length="321" mass="38394">MGPSTIDIIFLIFKIISIILYFFVMWFIYRKEMKEDTESNKSFYINFIINGFVDSFDILMMTFLLDVTRWGWFYEYFKYNEEFIRWSPIFSYLPIFWCEMGNLIITFNRFVALNFPFKYKLYWTKKVTIFLILIQFLLPLIVYHYLIGEQTKMNYLEECNCYSLSMASSVISQKNNITATIYTHTVFILTFVMSICNIIKFKKFAKNKHSNKESRTMLPFVLYCSIICFSTLFLALAYTIKMVGTILKSENVRANAQSYVTISMLCMTVIHPYLLLFINGRLRKKFFIYYIPCTRKFFSDEVTIHKTTQQRNADVNRRRTG</sequence>
<dbReference type="SUPFAM" id="SSF81321">
    <property type="entry name" value="Family A G protein-coupled receptor-like"/>
    <property type="match status" value="1"/>
</dbReference>
<evidence type="ECO:0000256" key="2">
    <source>
        <dbReference type="ARBA" id="ARBA00022692"/>
    </source>
</evidence>
<keyword evidence="3 5" id="KW-1133">Transmembrane helix</keyword>
<evidence type="ECO:0000313" key="8">
    <source>
        <dbReference type="WBParaSite" id="PTRK_0000906100.1"/>
    </source>
</evidence>
<dbReference type="PANTHER" id="PTHR31552">
    <property type="entry name" value="SERPENTINE RECEPTOR CLASS GAMMA"/>
    <property type="match status" value="1"/>
</dbReference>
<evidence type="ECO:0000256" key="4">
    <source>
        <dbReference type="ARBA" id="ARBA00023136"/>
    </source>
</evidence>
<reference evidence="8" key="1">
    <citation type="submission" date="2017-02" db="UniProtKB">
        <authorList>
            <consortium name="WormBaseParasite"/>
        </authorList>
    </citation>
    <scope>IDENTIFICATION</scope>
</reference>
<dbReference type="Pfam" id="PF10323">
    <property type="entry name" value="7TM_GPCR_Srv"/>
    <property type="match status" value="1"/>
</dbReference>
<dbReference type="AlphaFoldDB" id="A0A0N4ZLA8"/>
<evidence type="ECO:0000313" key="7">
    <source>
        <dbReference type="Proteomes" id="UP000038045"/>
    </source>
</evidence>
<proteinExistence type="predicted"/>
<feature type="transmembrane region" description="Helical" evidence="5">
    <location>
        <begin position="85"/>
        <end position="107"/>
    </location>
</feature>
<feature type="domain" description="G-protein coupled receptors family 1 profile" evidence="6">
    <location>
        <begin position="20"/>
        <end position="275"/>
    </location>
</feature>
<protein>
    <submittedName>
        <fullName evidence="8">G_PROTEIN_RECEP_F1_2 domain-containing protein</fullName>
    </submittedName>
</protein>
<dbReference type="PROSITE" id="PS50262">
    <property type="entry name" value="G_PROTEIN_RECEP_F1_2"/>
    <property type="match status" value="1"/>
</dbReference>
<feature type="transmembrane region" description="Helical" evidence="5">
    <location>
        <begin position="181"/>
        <end position="199"/>
    </location>
</feature>
<dbReference type="PANTHER" id="PTHR31552:SF8">
    <property type="entry name" value="SERPENTINE RECEPTOR CLASS GAMMA"/>
    <property type="match status" value="1"/>
</dbReference>
<dbReference type="Gene3D" id="1.20.1070.10">
    <property type="entry name" value="Rhodopsin 7-helix transmembrane proteins"/>
    <property type="match status" value="1"/>
</dbReference>
<evidence type="ECO:0000256" key="1">
    <source>
        <dbReference type="ARBA" id="ARBA00004370"/>
    </source>
</evidence>
<keyword evidence="2 5" id="KW-0812">Transmembrane</keyword>
<keyword evidence="4 5" id="KW-0472">Membrane</keyword>
<feature type="transmembrane region" description="Helical" evidence="5">
    <location>
        <begin position="127"/>
        <end position="146"/>
    </location>
</feature>
<feature type="transmembrane region" description="Helical" evidence="5">
    <location>
        <begin position="260"/>
        <end position="278"/>
    </location>
</feature>
<comment type="subcellular location">
    <subcellularLocation>
        <location evidence="1">Membrane</location>
    </subcellularLocation>
</comment>
<name>A0A0N4ZLA8_PARTI</name>
<feature type="transmembrane region" description="Helical" evidence="5">
    <location>
        <begin position="6"/>
        <end position="29"/>
    </location>
</feature>
<evidence type="ECO:0000256" key="3">
    <source>
        <dbReference type="ARBA" id="ARBA00022989"/>
    </source>
</evidence>
<dbReference type="InterPro" id="IPR017452">
    <property type="entry name" value="GPCR_Rhodpsn_7TM"/>
</dbReference>
<evidence type="ECO:0000256" key="5">
    <source>
        <dbReference type="SAM" id="Phobius"/>
    </source>
</evidence>
<dbReference type="Proteomes" id="UP000038045">
    <property type="component" value="Unplaced"/>
</dbReference>
<keyword evidence="7" id="KW-1185">Reference proteome</keyword>
<evidence type="ECO:0000259" key="6">
    <source>
        <dbReference type="PROSITE" id="PS50262"/>
    </source>
</evidence>
<accession>A0A0N4ZLA8</accession>
<dbReference type="GO" id="GO:0016020">
    <property type="term" value="C:membrane"/>
    <property type="evidence" value="ECO:0007669"/>
    <property type="project" value="UniProtKB-SubCell"/>
</dbReference>
<dbReference type="WBParaSite" id="PTRK_0000906100.1">
    <property type="protein sequence ID" value="PTRK_0000906100.1"/>
    <property type="gene ID" value="PTRK_0000906100"/>
</dbReference>
<feature type="transmembrane region" description="Helical" evidence="5">
    <location>
        <begin position="220"/>
        <end position="240"/>
    </location>
</feature>
<organism evidence="7 8">
    <name type="scientific">Parastrongyloides trichosuri</name>
    <name type="common">Possum-specific nematode worm</name>
    <dbReference type="NCBI Taxonomy" id="131310"/>
    <lineage>
        <taxon>Eukaryota</taxon>
        <taxon>Metazoa</taxon>
        <taxon>Ecdysozoa</taxon>
        <taxon>Nematoda</taxon>
        <taxon>Chromadorea</taxon>
        <taxon>Rhabditida</taxon>
        <taxon>Tylenchina</taxon>
        <taxon>Panagrolaimomorpha</taxon>
        <taxon>Strongyloidoidea</taxon>
        <taxon>Strongyloididae</taxon>
        <taxon>Parastrongyloides</taxon>
    </lineage>
</organism>